<evidence type="ECO:0000313" key="2">
    <source>
        <dbReference type="EMBL" id="MBM7812510.1"/>
    </source>
</evidence>
<comment type="caution">
    <text evidence="2">The sequence shown here is derived from an EMBL/GenBank/DDBJ whole genome shotgun (WGS) entry which is preliminary data.</text>
</comment>
<name>A0ABS2S8E0_9PSEU</name>
<accession>A0ABS2S8E0</accession>
<dbReference type="InterPro" id="IPR024983">
    <property type="entry name" value="CHAT_dom"/>
</dbReference>
<keyword evidence="3" id="KW-1185">Reference proteome</keyword>
<dbReference type="RefSeq" id="WP_204843276.1">
    <property type="nucleotide sequence ID" value="NZ_JAFBCL010000001.1"/>
</dbReference>
<dbReference type="SUPFAM" id="SSF48452">
    <property type="entry name" value="TPR-like"/>
    <property type="match status" value="1"/>
</dbReference>
<dbReference type="Gene3D" id="1.25.40.10">
    <property type="entry name" value="Tetratricopeptide repeat domain"/>
    <property type="match status" value="1"/>
</dbReference>
<proteinExistence type="predicted"/>
<protein>
    <submittedName>
        <fullName evidence="2">Tetratricopeptide (TPR) repeat protein</fullName>
    </submittedName>
</protein>
<reference evidence="2 3" key="1">
    <citation type="submission" date="2021-01" db="EMBL/GenBank/DDBJ databases">
        <title>Sequencing the genomes of 1000 actinobacteria strains.</title>
        <authorList>
            <person name="Klenk H.-P."/>
        </authorList>
    </citation>
    <scope>NUCLEOTIDE SEQUENCE [LARGE SCALE GENOMIC DNA]</scope>
    <source>
        <strain evidence="2 3">DSM 44581</strain>
    </source>
</reference>
<gene>
    <name evidence="2" type="ORF">JOE68_003375</name>
</gene>
<sequence length="719" mass="76786">MTPTTAPHRTPARGRDAHERALALVELGRLAEARRLAERALARTGDPRFRLTLAWIALDRGDAEACARHLDATAFTGPDRVRARCLRGLALCQQADPRLAISSLSRTIRALRRRDDRRWLANALTGRGIARAYALRLPGADADFAAAHTALTSLGEPDRAAMCLHNRGFVAMLAGDLPTALRHYEHAARQGLRTTRRPEALVDRAEALLGAGLVREARAVLDPAVALLDRCDRGSRLPEALLLAARCALRDGDPAAARGLAERAGALFRRQRRLRWVPAARAVAVRAGAPGSPTAIAAACERQGHHDDAAELRLVAAPHTARRDRGTTRSRAIGWLARARAATSRRAAVAACSAGLRLHEPTTWPGTELVDIALGHALRRGDAAAALRWGERRRADPPAPTRETAAALTELRLARARDDHRRVVSLEREIRRLSLAAGTSRRPAFALPDLLEALADKAMLSFTNHGGRLAAVCAAAGGVRLHDLGDAAALARQAERLELADDPGALAALDRLTAPAGDRPLVVVPSAELERVPWAALPSCRGREVSVAPSAGCWLSAARRPLSVDRRVWFAGPSLRCAEQEVQALQRIHGGQRLSTVAEALHAMETADVVHIAAHGVRRTDLPLFSHLVLDDGPLHGYDFDRVGNAPSVVVLSACDSGLAPALLRRGVRAVVAGVRAVPDDRVVGLMADLHADLGAPARALAAAQLEHGDLSFVCFGAG</sequence>
<dbReference type="Proteomes" id="UP001195724">
    <property type="component" value="Unassembled WGS sequence"/>
</dbReference>
<dbReference type="Pfam" id="PF12770">
    <property type="entry name" value="CHAT"/>
    <property type="match status" value="1"/>
</dbReference>
<dbReference type="EMBL" id="JAFBCL010000001">
    <property type="protein sequence ID" value="MBM7812510.1"/>
    <property type="molecule type" value="Genomic_DNA"/>
</dbReference>
<evidence type="ECO:0000313" key="3">
    <source>
        <dbReference type="Proteomes" id="UP001195724"/>
    </source>
</evidence>
<dbReference type="InterPro" id="IPR011990">
    <property type="entry name" value="TPR-like_helical_dom_sf"/>
</dbReference>
<evidence type="ECO:0000259" key="1">
    <source>
        <dbReference type="Pfam" id="PF12770"/>
    </source>
</evidence>
<organism evidence="2 3">
    <name type="scientific">Saccharothrix algeriensis</name>
    <dbReference type="NCBI Taxonomy" id="173560"/>
    <lineage>
        <taxon>Bacteria</taxon>
        <taxon>Bacillati</taxon>
        <taxon>Actinomycetota</taxon>
        <taxon>Actinomycetes</taxon>
        <taxon>Pseudonocardiales</taxon>
        <taxon>Pseudonocardiaceae</taxon>
        <taxon>Saccharothrix</taxon>
    </lineage>
</organism>
<feature type="domain" description="CHAT" evidence="1">
    <location>
        <begin position="513"/>
        <end position="707"/>
    </location>
</feature>